<keyword evidence="2" id="KW-1185">Reference proteome</keyword>
<gene>
    <name evidence="1" type="ORF">K7C98_42320</name>
</gene>
<evidence type="ECO:0008006" key="3">
    <source>
        <dbReference type="Google" id="ProtNLM"/>
    </source>
</evidence>
<organism evidence="1 2">
    <name type="scientific">Nannocystis pusilla</name>
    <dbReference type="NCBI Taxonomy" id="889268"/>
    <lineage>
        <taxon>Bacteria</taxon>
        <taxon>Pseudomonadati</taxon>
        <taxon>Myxococcota</taxon>
        <taxon>Polyangia</taxon>
        <taxon>Nannocystales</taxon>
        <taxon>Nannocystaceae</taxon>
        <taxon>Nannocystis</taxon>
    </lineage>
</organism>
<dbReference type="RefSeq" id="WP_224197646.1">
    <property type="nucleotide sequence ID" value="NZ_JAIRAU010000059.1"/>
</dbReference>
<sequence length="158" mass="17654">MTRAYAHLWELLDASMPDPDRFAALVAEQSAEQLVALYADVVDASSEVRDKWEGPYIPELDACLSEDSCEDLTDWIVGQGHDYWSRARGADDEALAAMWQEAGREDEAGRGRWNAETPAIGPSFYDSYARRFDDEDGQFLDAVEAELEARAQALGEDE</sequence>
<protein>
    <recommendedName>
        <fullName evidence="3">DUF4240 domain-containing protein</fullName>
    </recommendedName>
</protein>
<evidence type="ECO:0000313" key="1">
    <source>
        <dbReference type="EMBL" id="MBZ5715907.1"/>
    </source>
</evidence>
<accession>A0ABS7U6H7</accession>
<dbReference type="EMBL" id="JAIRAU010000059">
    <property type="protein sequence ID" value="MBZ5715907.1"/>
    <property type="molecule type" value="Genomic_DNA"/>
</dbReference>
<dbReference type="Proteomes" id="UP001139031">
    <property type="component" value="Unassembled WGS sequence"/>
</dbReference>
<evidence type="ECO:0000313" key="2">
    <source>
        <dbReference type="Proteomes" id="UP001139031"/>
    </source>
</evidence>
<reference evidence="1" key="1">
    <citation type="submission" date="2021-08" db="EMBL/GenBank/DDBJ databases">
        <authorList>
            <person name="Stevens D.C."/>
        </authorList>
    </citation>
    <scope>NUCLEOTIDE SEQUENCE</scope>
    <source>
        <strain evidence="1">DSM 53165</strain>
    </source>
</reference>
<proteinExistence type="predicted"/>
<name>A0ABS7U6H7_9BACT</name>
<comment type="caution">
    <text evidence="1">The sequence shown here is derived from an EMBL/GenBank/DDBJ whole genome shotgun (WGS) entry which is preliminary data.</text>
</comment>